<sequence length="258" mass="28891">MPMPMLLCMCFPKAASGKAGAAATIGAPYAISHDLHVSYNFELARFEIQGDGPHPPELESQLRGWNMHQHFNVPITQIPRVALPQYVERIPAVLLMLQHQLSAHHGYATPYIFRESPGKADRDRAITAINSGTFRGEDITDVRIVADLIKVWFRELPTPLLHQIPLSAMEQLNATTADIHWQEHLGPVELSILQWLADLLIQVASFEKENHMGIDQLAIILAPNLIRIDTPNPMVAVTLSKASVDFLKLFLNHRRAVQ</sequence>
<dbReference type="PANTHER" id="PTHR23177:SF35">
    <property type="entry name" value="RHO GTPASE-ACTIVATING PROTEIN GACA"/>
    <property type="match status" value="1"/>
</dbReference>
<keyword evidence="1" id="KW-0343">GTPase activation</keyword>
<dbReference type="SUPFAM" id="SSF48350">
    <property type="entry name" value="GTPase activation domain, GAP"/>
    <property type="match status" value="1"/>
</dbReference>
<dbReference type="Pfam" id="PF00620">
    <property type="entry name" value="RhoGAP"/>
    <property type="match status" value="1"/>
</dbReference>
<protein>
    <recommendedName>
        <fullName evidence="2">Rho-GAP domain-containing protein</fullName>
    </recommendedName>
</protein>
<reference evidence="3 4" key="1">
    <citation type="submission" date="2019-07" db="EMBL/GenBank/DDBJ databases">
        <title>Genomics analysis of Aphanomyces spp. identifies a new class of oomycete effector associated with host adaptation.</title>
        <authorList>
            <person name="Gaulin E."/>
        </authorList>
    </citation>
    <scope>NUCLEOTIDE SEQUENCE [LARGE SCALE GENOMIC DNA]</scope>
    <source>
        <strain evidence="3 4">ATCC 201684</strain>
    </source>
</reference>
<dbReference type="InterPro" id="IPR008936">
    <property type="entry name" value="Rho_GTPase_activation_prot"/>
</dbReference>
<name>A0A6G0WZ30_9STRA</name>
<accession>A0A6G0WZ30</accession>
<evidence type="ECO:0000313" key="4">
    <source>
        <dbReference type="Proteomes" id="UP000481153"/>
    </source>
</evidence>
<dbReference type="Gene3D" id="1.10.555.10">
    <property type="entry name" value="Rho GTPase activation protein"/>
    <property type="match status" value="1"/>
</dbReference>
<evidence type="ECO:0000259" key="2">
    <source>
        <dbReference type="PROSITE" id="PS50238"/>
    </source>
</evidence>
<dbReference type="CDD" id="cd00159">
    <property type="entry name" value="RhoGAP"/>
    <property type="match status" value="1"/>
</dbReference>
<dbReference type="PROSITE" id="PS50238">
    <property type="entry name" value="RHOGAP"/>
    <property type="match status" value="1"/>
</dbReference>
<dbReference type="Proteomes" id="UP000481153">
    <property type="component" value="Unassembled WGS sequence"/>
</dbReference>
<dbReference type="InterPro" id="IPR044785">
    <property type="entry name" value="RopGAP1-5"/>
</dbReference>
<feature type="domain" description="Rho-GAP" evidence="2">
    <location>
        <begin position="81"/>
        <end position="258"/>
    </location>
</feature>
<evidence type="ECO:0000313" key="3">
    <source>
        <dbReference type="EMBL" id="KAF0732772.1"/>
    </source>
</evidence>
<dbReference type="SMART" id="SM00324">
    <property type="entry name" value="RhoGAP"/>
    <property type="match status" value="1"/>
</dbReference>
<evidence type="ECO:0000256" key="1">
    <source>
        <dbReference type="ARBA" id="ARBA00022468"/>
    </source>
</evidence>
<comment type="caution">
    <text evidence="3">The sequence shown here is derived from an EMBL/GenBank/DDBJ whole genome shotgun (WGS) entry which is preliminary data.</text>
</comment>
<gene>
    <name evidence="3" type="ORF">Ae201684_010104</name>
</gene>
<dbReference type="AlphaFoldDB" id="A0A6G0WZ30"/>
<proteinExistence type="predicted"/>
<keyword evidence="4" id="KW-1185">Reference proteome</keyword>
<organism evidence="3 4">
    <name type="scientific">Aphanomyces euteiches</name>
    <dbReference type="NCBI Taxonomy" id="100861"/>
    <lineage>
        <taxon>Eukaryota</taxon>
        <taxon>Sar</taxon>
        <taxon>Stramenopiles</taxon>
        <taxon>Oomycota</taxon>
        <taxon>Saprolegniomycetes</taxon>
        <taxon>Saprolegniales</taxon>
        <taxon>Verrucalvaceae</taxon>
        <taxon>Aphanomyces</taxon>
    </lineage>
</organism>
<dbReference type="GO" id="GO:0005096">
    <property type="term" value="F:GTPase activator activity"/>
    <property type="evidence" value="ECO:0007669"/>
    <property type="project" value="UniProtKB-KW"/>
</dbReference>
<dbReference type="GO" id="GO:0007165">
    <property type="term" value="P:signal transduction"/>
    <property type="evidence" value="ECO:0007669"/>
    <property type="project" value="InterPro"/>
</dbReference>
<dbReference type="EMBL" id="VJMJ01000128">
    <property type="protein sequence ID" value="KAF0732772.1"/>
    <property type="molecule type" value="Genomic_DNA"/>
</dbReference>
<dbReference type="VEuPathDB" id="FungiDB:AeMF1_003556"/>
<dbReference type="PANTHER" id="PTHR23177">
    <property type="entry name" value="MKIAA1688 PROTEIN"/>
    <property type="match status" value="1"/>
</dbReference>
<dbReference type="InterPro" id="IPR000198">
    <property type="entry name" value="RhoGAP_dom"/>
</dbReference>